<dbReference type="PROSITE" id="PS00943">
    <property type="entry name" value="UBIA"/>
    <property type="match status" value="1"/>
</dbReference>
<dbReference type="PANTHER" id="PTHR11048:SF28">
    <property type="entry name" value="4-HYDROXYBENZOATE POLYPRENYLTRANSFERASE, MITOCHONDRIAL"/>
    <property type="match status" value="1"/>
</dbReference>
<keyword evidence="9 11" id="KW-1133">Transmembrane helix</keyword>
<evidence type="ECO:0000256" key="7">
    <source>
        <dbReference type="ARBA" id="ARBA00022688"/>
    </source>
</evidence>
<keyword evidence="8 11" id="KW-0812">Transmembrane</keyword>
<dbReference type="InterPro" id="IPR006370">
    <property type="entry name" value="HB_polyprenyltransferase-like"/>
</dbReference>
<evidence type="ECO:0000256" key="4">
    <source>
        <dbReference type="ARBA" id="ARBA00022475"/>
    </source>
</evidence>
<dbReference type="Proteomes" id="UP001529369">
    <property type="component" value="Unassembled WGS sequence"/>
</dbReference>
<evidence type="ECO:0000313" key="14">
    <source>
        <dbReference type="Proteomes" id="UP001529369"/>
    </source>
</evidence>
<feature type="transmembrane region" description="Helical" evidence="11">
    <location>
        <begin position="167"/>
        <end position="192"/>
    </location>
</feature>
<dbReference type="InterPro" id="IPR039653">
    <property type="entry name" value="Prenyltransferase"/>
</dbReference>
<evidence type="ECO:0000256" key="1">
    <source>
        <dbReference type="ARBA" id="ARBA00001946"/>
    </source>
</evidence>
<reference evidence="14" key="1">
    <citation type="journal article" date="2019" name="Int. J. Syst. Evol. Microbiol.">
        <title>The Global Catalogue of Microorganisms (GCM) 10K type strain sequencing project: providing services to taxonomists for standard genome sequencing and annotation.</title>
        <authorList>
            <consortium name="The Broad Institute Genomics Platform"/>
            <consortium name="The Broad Institute Genome Sequencing Center for Infectious Disease"/>
            <person name="Wu L."/>
            <person name="Ma J."/>
        </authorList>
    </citation>
    <scope>NUCLEOTIDE SEQUENCE [LARGE SCALE GENOMIC DNA]</scope>
    <source>
        <strain evidence="14">CECT 7131</strain>
    </source>
</reference>
<keyword evidence="14" id="KW-1185">Reference proteome</keyword>
<dbReference type="Gene3D" id="1.10.357.140">
    <property type="entry name" value="UbiA prenyltransferase"/>
    <property type="match status" value="1"/>
</dbReference>
<keyword evidence="4 11" id="KW-1003">Cell membrane</keyword>
<keyword evidence="7 11" id="KW-0831">Ubiquinone biosynthesis</keyword>
<evidence type="ECO:0000256" key="10">
    <source>
        <dbReference type="ARBA" id="ARBA00023136"/>
    </source>
</evidence>
<protein>
    <recommendedName>
        <fullName evidence="11 12">4-hydroxybenzoate octaprenyltransferase</fullName>
        <ecNumber evidence="11 12">2.5.1.39</ecNumber>
    </recommendedName>
    <alternativeName>
        <fullName evidence="11">4-HB polyprenyltransferase</fullName>
    </alternativeName>
</protein>
<evidence type="ECO:0000256" key="3">
    <source>
        <dbReference type="ARBA" id="ARBA00005985"/>
    </source>
</evidence>
<dbReference type="EC" id="2.5.1.39" evidence="11 12"/>
<dbReference type="InterPro" id="IPR000537">
    <property type="entry name" value="UbiA_prenyltransferase"/>
</dbReference>
<dbReference type="Gene3D" id="1.20.120.1780">
    <property type="entry name" value="UbiA prenyltransferase"/>
    <property type="match status" value="1"/>
</dbReference>
<dbReference type="PANTHER" id="PTHR11048">
    <property type="entry name" value="PRENYLTRANSFERASES"/>
    <property type="match status" value="1"/>
</dbReference>
<evidence type="ECO:0000256" key="5">
    <source>
        <dbReference type="ARBA" id="ARBA00022519"/>
    </source>
</evidence>
<dbReference type="NCBIfam" id="TIGR01474">
    <property type="entry name" value="ubiA_proteo"/>
    <property type="match status" value="1"/>
</dbReference>
<organism evidence="13 14">
    <name type="scientific">Paeniroseomonas aquatica</name>
    <dbReference type="NCBI Taxonomy" id="373043"/>
    <lineage>
        <taxon>Bacteria</taxon>
        <taxon>Pseudomonadati</taxon>
        <taxon>Pseudomonadota</taxon>
        <taxon>Alphaproteobacteria</taxon>
        <taxon>Acetobacterales</taxon>
        <taxon>Acetobacteraceae</taxon>
        <taxon>Paeniroseomonas</taxon>
    </lineage>
</organism>
<evidence type="ECO:0000256" key="8">
    <source>
        <dbReference type="ARBA" id="ARBA00022692"/>
    </source>
</evidence>
<dbReference type="InterPro" id="IPR030470">
    <property type="entry name" value="UbiA_prenylTrfase_CS"/>
</dbReference>
<feature type="transmembrane region" description="Helical" evidence="11">
    <location>
        <begin position="225"/>
        <end position="251"/>
    </location>
</feature>
<feature type="transmembrane region" description="Helical" evidence="11">
    <location>
        <begin position="97"/>
        <end position="122"/>
    </location>
</feature>
<keyword evidence="6 11" id="KW-0808">Transferase</keyword>
<comment type="similarity">
    <text evidence="3 11">Belongs to the UbiA prenyltransferase family.</text>
</comment>
<keyword evidence="10 11" id="KW-0472">Membrane</keyword>
<feature type="transmembrane region" description="Helical" evidence="11">
    <location>
        <begin position="128"/>
        <end position="146"/>
    </location>
</feature>
<dbReference type="Pfam" id="PF01040">
    <property type="entry name" value="UbiA"/>
    <property type="match status" value="1"/>
</dbReference>
<proteinExistence type="inferred from homology"/>
<comment type="caution">
    <text evidence="13">The sequence shown here is derived from an EMBL/GenBank/DDBJ whole genome shotgun (WGS) entry which is preliminary data.</text>
</comment>
<gene>
    <name evidence="11 13" type="primary">ubiA</name>
    <name evidence="13" type="ORF">QWZ14_31045</name>
</gene>
<dbReference type="HAMAP" id="MF_01635">
    <property type="entry name" value="UbiA"/>
    <property type="match status" value="1"/>
</dbReference>
<keyword evidence="5 11" id="KW-0997">Cell inner membrane</keyword>
<evidence type="ECO:0000256" key="12">
    <source>
        <dbReference type="NCBIfam" id="TIGR01474"/>
    </source>
</evidence>
<evidence type="ECO:0000313" key="13">
    <source>
        <dbReference type="EMBL" id="MDN3568837.1"/>
    </source>
</evidence>
<evidence type="ECO:0000256" key="11">
    <source>
        <dbReference type="HAMAP-Rule" id="MF_01635"/>
    </source>
</evidence>
<comment type="function">
    <text evidence="11">Catalyzes the prenylation of para-hydroxybenzoate (PHB) with an all-trans polyprenyl group. Mediates the second step in the final reaction sequence of ubiquinone-8 (UQ-8) biosynthesis, which is the condensation of the polyisoprenoid side chain with PHB, generating the first membrane-bound Q intermediate 3-octaprenyl-4-hydroxybenzoate.</text>
</comment>
<feature type="transmembrane region" description="Helical" evidence="11">
    <location>
        <begin position="33"/>
        <end position="50"/>
    </location>
</feature>
<keyword evidence="11" id="KW-0460">Magnesium</keyword>
<comment type="catalytic activity">
    <reaction evidence="11">
        <text>all-trans-octaprenyl diphosphate + 4-hydroxybenzoate = 4-hydroxy-3-(all-trans-octaprenyl)benzoate + diphosphate</text>
        <dbReference type="Rhea" id="RHEA:27782"/>
        <dbReference type="ChEBI" id="CHEBI:1617"/>
        <dbReference type="ChEBI" id="CHEBI:17879"/>
        <dbReference type="ChEBI" id="CHEBI:33019"/>
        <dbReference type="ChEBI" id="CHEBI:57711"/>
        <dbReference type="EC" id="2.5.1.39"/>
    </reaction>
</comment>
<feature type="transmembrane region" description="Helical" evidence="11">
    <location>
        <begin position="56"/>
        <end position="77"/>
    </location>
</feature>
<comment type="subcellular location">
    <subcellularLocation>
        <location evidence="11">Cell inner membrane</location>
        <topology evidence="11">Multi-pass membrane protein</topology>
    </subcellularLocation>
    <subcellularLocation>
        <location evidence="2">Membrane</location>
        <topology evidence="2">Multi-pass membrane protein</topology>
    </subcellularLocation>
</comment>
<evidence type="ECO:0000256" key="2">
    <source>
        <dbReference type="ARBA" id="ARBA00004141"/>
    </source>
</evidence>
<accession>A0ABT8AGA4</accession>
<dbReference type="EMBL" id="JAUFPN010000308">
    <property type="protein sequence ID" value="MDN3568837.1"/>
    <property type="molecule type" value="Genomic_DNA"/>
</dbReference>
<comment type="pathway">
    <text evidence="11">Cofactor biosynthesis; ubiquinone biosynthesis.</text>
</comment>
<dbReference type="InterPro" id="IPR044878">
    <property type="entry name" value="UbiA_sf"/>
</dbReference>
<comment type="cofactor">
    <cofactor evidence="1 11">
        <name>Mg(2+)</name>
        <dbReference type="ChEBI" id="CHEBI:18420"/>
    </cofactor>
</comment>
<dbReference type="CDD" id="cd13959">
    <property type="entry name" value="PT_UbiA_COQ2"/>
    <property type="match status" value="1"/>
</dbReference>
<dbReference type="GO" id="GO:0008412">
    <property type="term" value="F:4-hydroxybenzoate polyprenyltransferase activity"/>
    <property type="evidence" value="ECO:0007669"/>
    <property type="project" value="UniProtKB-EC"/>
</dbReference>
<evidence type="ECO:0000256" key="9">
    <source>
        <dbReference type="ARBA" id="ARBA00022989"/>
    </source>
</evidence>
<evidence type="ECO:0000256" key="6">
    <source>
        <dbReference type="ARBA" id="ARBA00022679"/>
    </source>
</evidence>
<sequence length="299" mass="32318">MQGFTDIKARGWVARLPASWQPYALLARLDRPIGVWLLVLPGFWAFALAARDWGQGLWLALLFGVGATAMRAAGCVVNDLWDRDIDRRVERTRGRPLAAGTVTPFQALVFLAGLCLVGLLVLGQLNWTAIWLGVASLVPILLYPLAKRVTNWPQAMLGLTFSWAAPEGIAAATGEVGLLAVVLWAAGFLWILGYDTIYAHQDRADDAMVGIGSTALHWGERTRPFLAACYAGVVALLLAAGVMAGLSWLFLPAMLLPAALLARQVVTLDIHDPARCLRLFQANREVGLAVTLAFLAGRL</sequence>
<name>A0ABT8AGA4_9PROT</name>